<dbReference type="InterPro" id="IPR044293">
    <property type="entry name" value="PRE"/>
</dbReference>
<dbReference type="SUPFAM" id="SSF47459">
    <property type="entry name" value="HLH, helix-loop-helix DNA-binding domain"/>
    <property type="match status" value="1"/>
</dbReference>
<evidence type="ECO:0000256" key="1">
    <source>
        <dbReference type="ARBA" id="ARBA00004123"/>
    </source>
</evidence>
<dbReference type="GO" id="GO:0040008">
    <property type="term" value="P:regulation of growth"/>
    <property type="evidence" value="ECO:0007669"/>
    <property type="project" value="InterPro"/>
</dbReference>
<keyword evidence="2" id="KW-0341">Growth regulation</keyword>
<dbReference type="InterPro" id="IPR036638">
    <property type="entry name" value="HLH_DNA-bd_sf"/>
</dbReference>
<dbReference type="EMBL" id="JAAIUW010000012">
    <property type="protein sequence ID" value="KAF7806178.1"/>
    <property type="molecule type" value="Genomic_DNA"/>
</dbReference>
<dbReference type="Gene3D" id="4.10.280.10">
    <property type="entry name" value="Helix-loop-helix DNA-binding domain"/>
    <property type="match status" value="1"/>
</dbReference>
<feature type="coiled-coil region" evidence="6">
    <location>
        <begin position="46"/>
        <end position="73"/>
    </location>
</feature>
<keyword evidence="6" id="KW-0175">Coiled coil</keyword>
<dbReference type="GO" id="GO:0046983">
    <property type="term" value="F:protein dimerization activity"/>
    <property type="evidence" value="ECO:0007669"/>
    <property type="project" value="InterPro"/>
</dbReference>
<reference evidence="7" key="1">
    <citation type="submission" date="2020-09" db="EMBL/GenBank/DDBJ databases">
        <title>Genome-Enabled Discovery of Anthraquinone Biosynthesis in Senna tora.</title>
        <authorList>
            <person name="Kang S.-H."/>
            <person name="Pandey R.P."/>
            <person name="Lee C.-M."/>
            <person name="Sim J.-S."/>
            <person name="Jeong J.-T."/>
            <person name="Choi B.-S."/>
            <person name="Jung M."/>
            <person name="Ginzburg D."/>
            <person name="Zhao K."/>
            <person name="Won S.Y."/>
            <person name="Oh T.-J."/>
            <person name="Yu Y."/>
            <person name="Kim N.-H."/>
            <person name="Lee O.R."/>
            <person name="Lee T.-H."/>
            <person name="Bashyal P."/>
            <person name="Kim T.-S."/>
            <person name="Lee W.-H."/>
            <person name="Kawkins C."/>
            <person name="Kim C.-K."/>
            <person name="Kim J.S."/>
            <person name="Ahn B.O."/>
            <person name="Rhee S.Y."/>
            <person name="Sohng J.K."/>
        </authorList>
    </citation>
    <scope>NUCLEOTIDE SEQUENCE</scope>
    <source>
        <tissue evidence="7">Leaf</tissue>
    </source>
</reference>
<accession>A0A834W221</accession>
<evidence type="ECO:0000313" key="8">
    <source>
        <dbReference type="Proteomes" id="UP000634136"/>
    </source>
</evidence>
<keyword evidence="3" id="KW-0805">Transcription regulation</keyword>
<comment type="caution">
    <text evidence="7">The sequence shown here is derived from an EMBL/GenBank/DDBJ whole genome shotgun (WGS) entry which is preliminary data.</text>
</comment>
<organism evidence="7 8">
    <name type="scientific">Senna tora</name>
    <dbReference type="NCBI Taxonomy" id="362788"/>
    <lineage>
        <taxon>Eukaryota</taxon>
        <taxon>Viridiplantae</taxon>
        <taxon>Streptophyta</taxon>
        <taxon>Embryophyta</taxon>
        <taxon>Tracheophyta</taxon>
        <taxon>Spermatophyta</taxon>
        <taxon>Magnoliopsida</taxon>
        <taxon>eudicotyledons</taxon>
        <taxon>Gunneridae</taxon>
        <taxon>Pentapetalae</taxon>
        <taxon>rosids</taxon>
        <taxon>fabids</taxon>
        <taxon>Fabales</taxon>
        <taxon>Fabaceae</taxon>
        <taxon>Caesalpinioideae</taxon>
        <taxon>Cassia clade</taxon>
        <taxon>Senna</taxon>
    </lineage>
</organism>
<gene>
    <name evidence="7" type="ORF">G2W53_038339</name>
</gene>
<keyword evidence="4" id="KW-0804">Transcription</keyword>
<dbReference type="GO" id="GO:0006355">
    <property type="term" value="P:regulation of DNA-templated transcription"/>
    <property type="evidence" value="ECO:0007669"/>
    <property type="project" value="InterPro"/>
</dbReference>
<proteinExistence type="predicted"/>
<dbReference type="PANTHER" id="PTHR38546:SF3">
    <property type="entry name" value="DNA BINDING PROTEIN"/>
    <property type="match status" value="1"/>
</dbReference>
<evidence type="ECO:0000256" key="5">
    <source>
        <dbReference type="ARBA" id="ARBA00023242"/>
    </source>
</evidence>
<evidence type="ECO:0000256" key="2">
    <source>
        <dbReference type="ARBA" id="ARBA00022604"/>
    </source>
</evidence>
<dbReference type="Proteomes" id="UP000634136">
    <property type="component" value="Unassembled WGS sequence"/>
</dbReference>
<evidence type="ECO:0000256" key="4">
    <source>
        <dbReference type="ARBA" id="ARBA00023163"/>
    </source>
</evidence>
<evidence type="ECO:0000256" key="6">
    <source>
        <dbReference type="SAM" id="Coils"/>
    </source>
</evidence>
<keyword evidence="5" id="KW-0539">Nucleus</keyword>
<sequence>MSGQKSNNRASNLTENEVDDLLSRLQALLPGLNRRTNSRVSVSKILKESCSHIKRLQKEVEELSERLSELMDSADISDIDEESLRRFLQQ</sequence>
<dbReference type="OrthoDB" id="668823at2759"/>
<dbReference type="Pfam" id="PF23174">
    <property type="entry name" value="bHLH_ILI"/>
    <property type="match status" value="1"/>
</dbReference>
<name>A0A834W221_9FABA</name>
<dbReference type="AlphaFoldDB" id="A0A834W221"/>
<evidence type="ECO:0000256" key="3">
    <source>
        <dbReference type="ARBA" id="ARBA00023015"/>
    </source>
</evidence>
<comment type="subcellular location">
    <subcellularLocation>
        <location evidence="1">Nucleus</location>
    </subcellularLocation>
</comment>
<dbReference type="GO" id="GO:0005634">
    <property type="term" value="C:nucleus"/>
    <property type="evidence" value="ECO:0007669"/>
    <property type="project" value="UniProtKB-SubCell"/>
</dbReference>
<dbReference type="InterPro" id="IPR044172">
    <property type="entry name" value="ILI2-like"/>
</dbReference>
<keyword evidence="8" id="KW-1185">Reference proteome</keyword>
<dbReference type="PANTHER" id="PTHR38546">
    <property type="entry name" value="DNA BINDING PROTEIN"/>
    <property type="match status" value="1"/>
</dbReference>
<evidence type="ECO:0000313" key="7">
    <source>
        <dbReference type="EMBL" id="KAF7806178.1"/>
    </source>
</evidence>
<protein>
    <submittedName>
        <fullName evidence="7">Transcription factor bHLH135</fullName>
    </submittedName>
</protein>